<dbReference type="InterPro" id="IPR034139">
    <property type="entry name" value="TOPRIM_OLD"/>
</dbReference>
<reference evidence="2" key="1">
    <citation type="journal article" date="2014" name="Int. J. Syst. Evol. Microbiol.">
        <title>Complete genome sequence of Corynebacterium casei LMG S-19264T (=DSM 44701T), isolated from a smear-ripened cheese.</title>
        <authorList>
            <consortium name="US DOE Joint Genome Institute (JGI-PGF)"/>
            <person name="Walter F."/>
            <person name="Albersmeier A."/>
            <person name="Kalinowski J."/>
            <person name="Ruckert C."/>
        </authorList>
    </citation>
    <scope>NUCLEOTIDE SEQUENCE</scope>
    <source>
        <strain evidence="2">JCM 4784</strain>
    </source>
</reference>
<dbReference type="Proteomes" id="UP000608024">
    <property type="component" value="Unassembled WGS sequence"/>
</dbReference>
<dbReference type="RefSeq" id="WP_190134464.1">
    <property type="nucleotide sequence ID" value="NZ_BNBT01000007.1"/>
</dbReference>
<organism evidence="2 3">
    <name type="scientific">Streptomyces longispororuber</name>
    <dbReference type="NCBI Taxonomy" id="68230"/>
    <lineage>
        <taxon>Bacteria</taxon>
        <taxon>Bacillati</taxon>
        <taxon>Actinomycetota</taxon>
        <taxon>Actinomycetes</taxon>
        <taxon>Kitasatosporales</taxon>
        <taxon>Streptomycetaceae</taxon>
        <taxon>Streptomyces</taxon>
    </lineage>
</organism>
<evidence type="ECO:0000313" key="2">
    <source>
        <dbReference type="EMBL" id="GHE41358.1"/>
    </source>
</evidence>
<gene>
    <name evidence="2" type="ORF">GCM10018785_08740</name>
</gene>
<evidence type="ECO:0000259" key="1">
    <source>
        <dbReference type="Pfam" id="PF20469"/>
    </source>
</evidence>
<proteinExistence type="predicted"/>
<protein>
    <recommendedName>
        <fullName evidence="1">OLD protein-like TOPRIM domain-containing protein</fullName>
    </recommendedName>
</protein>
<accession>A0A919DFQ2</accession>
<comment type="caution">
    <text evidence="2">The sequence shown here is derived from an EMBL/GenBank/DDBJ whole genome shotgun (WGS) entry which is preliminary data.</text>
</comment>
<reference evidence="2" key="2">
    <citation type="submission" date="2020-09" db="EMBL/GenBank/DDBJ databases">
        <authorList>
            <person name="Sun Q."/>
            <person name="Ohkuma M."/>
        </authorList>
    </citation>
    <scope>NUCLEOTIDE SEQUENCE</scope>
    <source>
        <strain evidence="2">JCM 4784</strain>
    </source>
</reference>
<dbReference type="AlphaFoldDB" id="A0A919DFQ2"/>
<dbReference type="EMBL" id="BNBT01000007">
    <property type="protein sequence ID" value="GHE41358.1"/>
    <property type="molecule type" value="Genomic_DNA"/>
</dbReference>
<keyword evidence="3" id="KW-1185">Reference proteome</keyword>
<sequence length="229" mass="24847">MADMESFREAVTAWAAVDAGVRDDAREAGDAGDRDDAREAGDAGDSVRELAARLSVRTVVLLEGRSDAEAVDALAARHGRDLAAEGVCVLSMGGAMSVGRYARLLGPAGLGLRLTGLCDEAERGYYRRGFERAGAADQEFFVCAADLEDELIRALGVVRVEELVRAEGDLRPLRSFLRQPAQRDRDPRQRLRRFLGTKKGRKIRYGRVLVEALDPDRVPAPLDGLLAGL</sequence>
<name>A0A919DFQ2_9ACTN</name>
<feature type="domain" description="OLD protein-like TOPRIM" evidence="1">
    <location>
        <begin position="57"/>
        <end position="118"/>
    </location>
</feature>
<evidence type="ECO:0000313" key="3">
    <source>
        <dbReference type="Proteomes" id="UP000608024"/>
    </source>
</evidence>
<dbReference type="Pfam" id="PF20469">
    <property type="entry name" value="OLD-like_TOPRIM"/>
    <property type="match status" value="1"/>
</dbReference>